<keyword evidence="2" id="KW-0231">Viral genome packaging</keyword>
<dbReference type="InterPro" id="IPR010332">
    <property type="entry name" value="ATPase_terminase-su_N"/>
</dbReference>
<proteinExistence type="predicted"/>
<reference evidence="4 5" key="1">
    <citation type="submission" date="2011-09" db="EMBL/GenBank/DDBJ databases">
        <authorList>
            <person name="Weinstock G."/>
            <person name="Sodergren E."/>
            <person name="Clifton S."/>
            <person name="Fulton L."/>
            <person name="Fulton B."/>
            <person name="Courtney L."/>
            <person name="Fronick C."/>
            <person name="Harrison M."/>
            <person name="Strong C."/>
            <person name="Farmer C."/>
            <person name="Delahaunty K."/>
            <person name="Markovic C."/>
            <person name="Hall O."/>
            <person name="Minx P."/>
            <person name="Tomlinson C."/>
            <person name="Mitreva M."/>
            <person name="Hou S."/>
            <person name="Chen J."/>
            <person name="Wollam A."/>
            <person name="Pepin K.H."/>
            <person name="Johnson M."/>
            <person name="Bhonagiri V."/>
            <person name="Zhang X."/>
            <person name="Suruliraj S."/>
            <person name="Warren W."/>
            <person name="Chinwalla A."/>
            <person name="Mardis E.R."/>
            <person name="Wilson R.K."/>
        </authorList>
    </citation>
    <scope>NUCLEOTIDE SEQUENCE [LARGE SCALE GENOMIC DNA]</scope>
    <source>
        <strain evidence="4 5">F0439</strain>
    </source>
</reference>
<name>G9ZM86_9LACO</name>
<dbReference type="InterPro" id="IPR005335">
    <property type="entry name" value="Terminase_ssu"/>
</dbReference>
<comment type="caution">
    <text evidence="4">The sequence shown here is derived from an EMBL/GenBank/DDBJ whole genome shotgun (WGS) entry which is preliminary data.</text>
</comment>
<dbReference type="InterPro" id="IPR052404">
    <property type="entry name" value="SPP1-like_terminase"/>
</dbReference>
<protein>
    <submittedName>
        <fullName evidence="4">Terminase small subunit</fullName>
    </submittedName>
</protein>
<dbReference type="PANTHER" id="PTHR41328">
    <property type="entry name" value="TERMINASE SMALL SUBUNIT-RELATED"/>
    <property type="match status" value="1"/>
</dbReference>
<dbReference type="GO" id="GO:0051276">
    <property type="term" value="P:chromosome organization"/>
    <property type="evidence" value="ECO:0007669"/>
    <property type="project" value="InterPro"/>
</dbReference>
<dbReference type="eggNOG" id="COG3728">
    <property type="taxonomic scope" value="Bacteria"/>
</dbReference>
<dbReference type="AlphaFoldDB" id="G9ZM86"/>
<dbReference type="STRING" id="797515.HMPREF9103_00834"/>
<sequence>MEVWWYVMNNQKQAEKDYLSGMKYKNIAEKYQVSINTVKSWKKRYGWQRTPNKKGAHKVTKKVHTKPKKGAHKIVDQLKNNGQLNEKQKLFCLYYLQRFNATWAYQKAYGASWNTANVNGPRLLVNASVRAELDNLRMIREQTEAIKADDIVRELQRQAFANIGDYVEAKRVKHLRWMKHYVKQGPYINSSGKHYELLPYIDPETGKQAFYYENEVNFTNKGDTSLLKTLRLDKGEALVETNDKVKALTELLKRYPVPTVMQSAQIRKAKADAEIAETKAKEIQKVNQHDDSTIVVDDLEDTDNDGED</sequence>
<dbReference type="EMBL" id="AGEY01000034">
    <property type="protein sequence ID" value="EHL99851.1"/>
    <property type="molecule type" value="Genomic_DNA"/>
</dbReference>
<keyword evidence="1" id="KW-1188">Viral release from host cell</keyword>
<dbReference type="eggNOG" id="COG5484">
    <property type="taxonomic scope" value="Bacteria"/>
</dbReference>
<gene>
    <name evidence="4" type="ORF">HMPREF9103_00834</name>
</gene>
<keyword evidence="5" id="KW-1185">Reference proteome</keyword>
<dbReference type="Gene3D" id="1.10.10.60">
    <property type="entry name" value="Homeodomain-like"/>
    <property type="match status" value="1"/>
</dbReference>
<feature type="domain" description="Terminase ATPase subunit N-terminal" evidence="3">
    <location>
        <begin position="12"/>
        <end position="52"/>
    </location>
</feature>
<dbReference type="InterPro" id="IPR038713">
    <property type="entry name" value="Terminase_Gp1_N_sf"/>
</dbReference>
<evidence type="ECO:0000313" key="4">
    <source>
        <dbReference type="EMBL" id="EHL99851.1"/>
    </source>
</evidence>
<dbReference type="Proteomes" id="UP000004625">
    <property type="component" value="Unassembled WGS sequence"/>
</dbReference>
<evidence type="ECO:0000259" key="3">
    <source>
        <dbReference type="Pfam" id="PF06056"/>
    </source>
</evidence>
<dbReference type="Gene3D" id="1.10.10.1400">
    <property type="entry name" value="Terminase, small subunit, N-terminal DNA-binding domain, HTH motif"/>
    <property type="match status" value="1"/>
</dbReference>
<evidence type="ECO:0000256" key="1">
    <source>
        <dbReference type="ARBA" id="ARBA00022612"/>
    </source>
</evidence>
<evidence type="ECO:0000256" key="2">
    <source>
        <dbReference type="ARBA" id="ARBA00023219"/>
    </source>
</evidence>
<dbReference type="Pfam" id="PF03592">
    <property type="entry name" value="Terminase_2"/>
    <property type="match status" value="1"/>
</dbReference>
<dbReference type="Pfam" id="PF06056">
    <property type="entry name" value="Terminase_5"/>
    <property type="match status" value="1"/>
</dbReference>
<dbReference type="HOGENOM" id="CLU_052808_0_0_9"/>
<dbReference type="PATRIC" id="fig|797515.3.peg.774"/>
<accession>G9ZM86</accession>
<evidence type="ECO:0000313" key="5">
    <source>
        <dbReference type="Proteomes" id="UP000004625"/>
    </source>
</evidence>
<dbReference type="PANTHER" id="PTHR41328:SF3">
    <property type="entry name" value="PBSX PHAGE TERMINASE SMALL SUBUNIT"/>
    <property type="match status" value="1"/>
</dbReference>
<organism evidence="4 5">
    <name type="scientific">Lentilactobacillus parafarraginis F0439</name>
    <dbReference type="NCBI Taxonomy" id="797515"/>
    <lineage>
        <taxon>Bacteria</taxon>
        <taxon>Bacillati</taxon>
        <taxon>Bacillota</taxon>
        <taxon>Bacilli</taxon>
        <taxon>Lactobacillales</taxon>
        <taxon>Lactobacillaceae</taxon>
        <taxon>Lentilactobacillus</taxon>
    </lineage>
</organism>